<feature type="compositionally biased region" description="Basic residues" evidence="1">
    <location>
        <begin position="543"/>
        <end position="564"/>
    </location>
</feature>
<dbReference type="InterPro" id="IPR006031">
    <property type="entry name" value="XYPPX"/>
</dbReference>
<dbReference type="PANTHER" id="PTHR31248">
    <property type="entry name" value="DOMAIN PROTEIN, PUTATIVE (AFU_ORTHOLOGUE AFUA_5G04290)-RELATED"/>
    <property type="match status" value="1"/>
</dbReference>
<dbReference type="PRINTS" id="PR00239">
    <property type="entry name" value="RHODOPSNTAIL"/>
</dbReference>
<accession>A0A6C0E247</accession>
<organism evidence="2">
    <name type="scientific">viral metagenome</name>
    <dbReference type="NCBI Taxonomy" id="1070528"/>
    <lineage>
        <taxon>unclassified sequences</taxon>
        <taxon>metagenomes</taxon>
        <taxon>organismal metagenomes</taxon>
    </lineage>
</organism>
<evidence type="ECO:0000256" key="1">
    <source>
        <dbReference type="SAM" id="MobiDB-lite"/>
    </source>
</evidence>
<dbReference type="Pfam" id="PF02162">
    <property type="entry name" value="XYPPX"/>
    <property type="match status" value="3"/>
</dbReference>
<feature type="compositionally biased region" description="Pro residues" evidence="1">
    <location>
        <begin position="496"/>
        <end position="532"/>
    </location>
</feature>
<dbReference type="EMBL" id="MN739693">
    <property type="protein sequence ID" value="QHT21485.1"/>
    <property type="molecule type" value="Genomic_DNA"/>
</dbReference>
<feature type="compositionally biased region" description="Basic residues" evidence="1">
    <location>
        <begin position="591"/>
        <end position="600"/>
    </location>
</feature>
<feature type="region of interest" description="Disordered" evidence="1">
    <location>
        <begin position="489"/>
        <end position="600"/>
    </location>
</feature>
<dbReference type="AlphaFoldDB" id="A0A6C0E247"/>
<sequence>MSRNKNRSIRKNRYINTYLKGLQLCAAKMLEELKELTEYELFKKQELYSNMFISILKCQGNVTRKAMLAKAYLTLYYKYLLDIDEEEQQFLRLKNGKKRGGGNPIYVLRNGMSMLIDEDYMMQGDVPLQLDTNGQIAVQAANYMCGDIRSQQLVSGEQSTNRVLRCLGYSTDYERLTSMDSEILLVRKKIELAEQNAILSATQQREAAVNNRTTWAEISADASCGVACCCATMAPFIITGYTASIATDSVRTAVRDTTQYVRDVVGETVNEGSRYITAPLSNVASQVASQVAFQFTWLFGNAAPMSASNATSTLEENIANTTSAESATQANNTFNETVNILTHSSQQLSSYLDEVLEAGLSLNPKVVVLGLVCGVGAFCAAHAYRRRNMDRLREKLVLGAHTSQELDRIRNQQRINTASGVLNIGRVSAALAANVGGPAVAAGAAGVMGALSMVEQRIKGNEEQPLNLNQFVSSQDNGRQYALQSNRYAHEGYPPQGYPPQGYPPQGYPPQGYPPQGYPPQGYPPQGYPPQGYPNEVSDGLRQRHASRRNFGRHSSGTRHRRRNSSSSSSGSQETRRRNSRSSSSGSGEKTRRHKPKKHR</sequence>
<protein>
    <submittedName>
        <fullName evidence="2">Uncharacterized protein</fullName>
    </submittedName>
</protein>
<dbReference type="PANTHER" id="PTHR31248:SF2">
    <property type="entry name" value="DOMAIN PROTEIN, PUTATIVE (AFU_ORTHOLOGUE AFUA_5G04290)-RELATED"/>
    <property type="match status" value="1"/>
</dbReference>
<name>A0A6C0E247_9ZZZZ</name>
<proteinExistence type="predicted"/>
<reference evidence="2" key="1">
    <citation type="journal article" date="2020" name="Nature">
        <title>Giant virus diversity and host interactions through global metagenomics.</title>
        <authorList>
            <person name="Schulz F."/>
            <person name="Roux S."/>
            <person name="Paez-Espino D."/>
            <person name="Jungbluth S."/>
            <person name="Walsh D.A."/>
            <person name="Denef V.J."/>
            <person name="McMahon K.D."/>
            <person name="Konstantinidis K.T."/>
            <person name="Eloe-Fadrosh E.A."/>
            <person name="Kyrpides N.C."/>
            <person name="Woyke T."/>
        </authorList>
    </citation>
    <scope>NUCLEOTIDE SEQUENCE</scope>
    <source>
        <strain evidence="2">GVMAG-M-3300023174-92</strain>
    </source>
</reference>
<evidence type="ECO:0000313" key="2">
    <source>
        <dbReference type="EMBL" id="QHT21485.1"/>
    </source>
</evidence>